<dbReference type="SUPFAM" id="SSF81383">
    <property type="entry name" value="F-box domain"/>
    <property type="match status" value="1"/>
</dbReference>
<dbReference type="SUPFAM" id="SSF52047">
    <property type="entry name" value="RNI-like"/>
    <property type="match status" value="1"/>
</dbReference>
<dbReference type="KEGG" id="rsz:130501405"/>
<dbReference type="Pfam" id="PF00646">
    <property type="entry name" value="F-box"/>
    <property type="match status" value="1"/>
</dbReference>
<gene>
    <name evidence="3" type="primary">LOC108851549</name>
    <name evidence="4" type="synonym">LOC130501405</name>
</gene>
<dbReference type="InterPro" id="IPR006553">
    <property type="entry name" value="Leu-rich_rpt_Cys-con_subtyp"/>
</dbReference>
<feature type="domain" description="F-box" evidence="1">
    <location>
        <begin position="27"/>
        <end position="67"/>
    </location>
</feature>
<reference evidence="2" key="1">
    <citation type="journal article" date="2019" name="Database">
        <title>The radish genome database (RadishGD): an integrated information resource for radish genomics.</title>
        <authorList>
            <person name="Yu H.J."/>
            <person name="Baek S."/>
            <person name="Lee Y.J."/>
            <person name="Cho A."/>
            <person name="Mun J.H."/>
        </authorList>
    </citation>
    <scope>NUCLEOTIDE SEQUENCE [LARGE SCALE GENOMIC DNA]</scope>
    <source>
        <strain evidence="2">cv. WK10039</strain>
    </source>
</reference>
<accession>A0A6J0N742</accession>
<protein>
    <submittedName>
        <fullName evidence="3 4">F-box/LRR-repeat protein 19</fullName>
    </submittedName>
</protein>
<dbReference type="OrthoDB" id="550575at2759"/>
<dbReference type="PANTHER" id="PTHR38926">
    <property type="entry name" value="F-BOX DOMAIN CONTAINING PROTEIN, EXPRESSED"/>
    <property type="match status" value="1"/>
</dbReference>
<evidence type="ECO:0000313" key="3">
    <source>
        <dbReference type="RefSeq" id="XP_018480497.1"/>
    </source>
</evidence>
<dbReference type="KEGG" id="rsz:108851549"/>
<dbReference type="Proteomes" id="UP000504610">
    <property type="component" value="Chromosome 4"/>
</dbReference>
<keyword evidence="2" id="KW-1185">Reference proteome</keyword>
<evidence type="ECO:0000259" key="1">
    <source>
        <dbReference type="Pfam" id="PF00646"/>
    </source>
</evidence>
<dbReference type="Gene3D" id="3.80.10.10">
    <property type="entry name" value="Ribonuclease Inhibitor"/>
    <property type="match status" value="1"/>
</dbReference>
<organism evidence="2 3">
    <name type="scientific">Raphanus sativus</name>
    <name type="common">Radish</name>
    <name type="synonym">Raphanus raphanistrum var. sativus</name>
    <dbReference type="NCBI Taxonomy" id="3726"/>
    <lineage>
        <taxon>Eukaryota</taxon>
        <taxon>Viridiplantae</taxon>
        <taxon>Streptophyta</taxon>
        <taxon>Embryophyta</taxon>
        <taxon>Tracheophyta</taxon>
        <taxon>Spermatophyta</taxon>
        <taxon>Magnoliopsida</taxon>
        <taxon>eudicotyledons</taxon>
        <taxon>Gunneridae</taxon>
        <taxon>Pentapetalae</taxon>
        <taxon>rosids</taxon>
        <taxon>malvids</taxon>
        <taxon>Brassicales</taxon>
        <taxon>Brassicaceae</taxon>
        <taxon>Brassiceae</taxon>
        <taxon>Raphanus</taxon>
    </lineage>
</organism>
<dbReference type="PANTHER" id="PTHR38926:SF5">
    <property type="entry name" value="F-BOX AND LEUCINE-RICH REPEAT PROTEIN 6"/>
    <property type="match status" value="1"/>
</dbReference>
<dbReference type="RefSeq" id="XP_018480497.1">
    <property type="nucleotide sequence ID" value="XM_018624995.2"/>
</dbReference>
<reference evidence="3 4" key="2">
    <citation type="submission" date="2025-04" db="UniProtKB">
        <authorList>
            <consortium name="RefSeq"/>
        </authorList>
    </citation>
    <scope>IDENTIFICATION</scope>
    <source>
        <tissue evidence="3 4">Leaf</tissue>
    </source>
</reference>
<dbReference type="GeneID" id="108851549"/>
<dbReference type="AlphaFoldDB" id="A0A6J0N742"/>
<dbReference type="SMART" id="SM00367">
    <property type="entry name" value="LRR_CC"/>
    <property type="match status" value="4"/>
</dbReference>
<dbReference type="InterPro" id="IPR001810">
    <property type="entry name" value="F-box_dom"/>
</dbReference>
<dbReference type="Gene3D" id="1.20.1280.50">
    <property type="match status" value="1"/>
</dbReference>
<dbReference type="InterPro" id="IPR036047">
    <property type="entry name" value="F-box-like_dom_sf"/>
</dbReference>
<name>A0A6J0N742_RAPSA</name>
<dbReference type="InterPro" id="IPR032675">
    <property type="entry name" value="LRR_dom_sf"/>
</dbReference>
<evidence type="ECO:0000313" key="4">
    <source>
        <dbReference type="RefSeq" id="XP_056852295.1"/>
    </source>
</evidence>
<dbReference type="RefSeq" id="XP_056852295.1">
    <property type="nucleotide sequence ID" value="XM_056996315.1"/>
</dbReference>
<proteinExistence type="predicted"/>
<sequence>MVDEEQEAHNPFLNINTKMGSTLRPDWSELTPECLLAIFSRLSMGQRWNGPMLVCKTWMKLCQDPSLNTVLDLEAEFLSSPDSIYWWSPKFEEKVDSTIRSAVDRSHGGLKEIKVRHCTNQSLSYVAERCPNLEVLSVKYSPKVTVESMRNIALNCPKLIELDISCSYEISCECMELVGANCKNLQILKRNLMHPFEIERARHSIYACDLFFETLGNVDAYVIGRHMSQLKHLELRHSTLTDIGLAHLCKECSSLEYLDLLGCRDLTTEGLTNHTSSLKNLKAIKKPNFAATLFY</sequence>
<evidence type="ECO:0000313" key="2">
    <source>
        <dbReference type="Proteomes" id="UP000504610"/>
    </source>
</evidence>